<evidence type="ECO:0000256" key="1">
    <source>
        <dbReference type="ARBA" id="ARBA00004613"/>
    </source>
</evidence>
<protein>
    <recommendedName>
        <fullName evidence="5">Carbohydrate-binding module family 96 domain-containing protein</fullName>
    </recommendedName>
</protein>
<keyword evidence="2" id="KW-0964">Secreted</keyword>
<dbReference type="InterPro" id="IPR055372">
    <property type="entry name" value="CBM96"/>
</dbReference>
<feature type="signal peptide" evidence="4">
    <location>
        <begin position="1"/>
        <end position="18"/>
    </location>
</feature>
<proteinExistence type="predicted"/>
<evidence type="ECO:0000256" key="3">
    <source>
        <dbReference type="ARBA" id="ARBA00022729"/>
    </source>
</evidence>
<evidence type="ECO:0000256" key="4">
    <source>
        <dbReference type="SAM" id="SignalP"/>
    </source>
</evidence>
<reference evidence="6 7" key="1">
    <citation type="journal article" date="2015" name="Genome Biol. Evol.">
        <title>Phylogenomic analyses indicate that early fungi evolved digesting cell walls of algal ancestors of land plants.</title>
        <authorList>
            <person name="Chang Y."/>
            <person name="Wang S."/>
            <person name="Sekimoto S."/>
            <person name="Aerts A.L."/>
            <person name="Choi C."/>
            <person name="Clum A."/>
            <person name="LaButti K.M."/>
            <person name="Lindquist E.A."/>
            <person name="Yee Ngan C."/>
            <person name="Ohm R.A."/>
            <person name="Salamov A.A."/>
            <person name="Grigoriev I.V."/>
            <person name="Spatafora J.W."/>
            <person name="Berbee M.L."/>
        </authorList>
    </citation>
    <scope>NUCLEOTIDE SEQUENCE [LARGE SCALE GENOMIC DNA]</scope>
    <source>
        <strain evidence="6 7">NRRL 1564</strain>
    </source>
</reference>
<organism evidence="6 7">
    <name type="scientific">Coemansia reversa (strain ATCC 12441 / NRRL 1564)</name>
    <dbReference type="NCBI Taxonomy" id="763665"/>
    <lineage>
        <taxon>Eukaryota</taxon>
        <taxon>Fungi</taxon>
        <taxon>Fungi incertae sedis</taxon>
        <taxon>Zoopagomycota</taxon>
        <taxon>Kickxellomycotina</taxon>
        <taxon>Kickxellomycetes</taxon>
        <taxon>Kickxellales</taxon>
        <taxon>Kickxellaceae</taxon>
        <taxon>Coemansia</taxon>
    </lineage>
</organism>
<keyword evidence="7" id="KW-1185">Reference proteome</keyword>
<name>A0A2G5B6E6_COERN</name>
<gene>
    <name evidence="6" type="ORF">COEREDRAFT_82614</name>
</gene>
<feature type="chain" id="PRO_5013740857" description="Carbohydrate-binding module family 96 domain-containing protein" evidence="4">
    <location>
        <begin position="19"/>
        <end position="187"/>
    </location>
</feature>
<evidence type="ECO:0000256" key="2">
    <source>
        <dbReference type="ARBA" id="ARBA00022525"/>
    </source>
</evidence>
<dbReference type="GO" id="GO:0005576">
    <property type="term" value="C:extracellular region"/>
    <property type="evidence" value="ECO:0007669"/>
    <property type="project" value="UniProtKB-SubCell"/>
</dbReference>
<dbReference type="AlphaFoldDB" id="A0A2G5B6E6"/>
<feature type="domain" description="Carbohydrate-binding module family 96" evidence="5">
    <location>
        <begin position="47"/>
        <end position="177"/>
    </location>
</feature>
<dbReference type="OrthoDB" id="5558001at2759"/>
<dbReference type="Pfam" id="PF24517">
    <property type="entry name" value="CBM96"/>
    <property type="match status" value="1"/>
</dbReference>
<evidence type="ECO:0000313" key="7">
    <source>
        <dbReference type="Proteomes" id="UP000242474"/>
    </source>
</evidence>
<dbReference type="EMBL" id="KZ303515">
    <property type="protein sequence ID" value="PIA14578.1"/>
    <property type="molecule type" value="Genomic_DNA"/>
</dbReference>
<sequence length="187" mass="20358">MLISSVFWSVSFAVSVYAQSTVVLKATRDATIDFSKHSCNNGDSACTSVTYGLDANLVTVNNWQDYQRVLVGFDLPERTIPKSCLLQVPRPLHADPKGYGLKISSTDSNWNERTVSADSKTEGTETLVGLVQVEGNKDGGSVDVTSACKSAVENDRISFVIDTTSLMVTFNSIQSKSDDLFSLIYTH</sequence>
<evidence type="ECO:0000259" key="5">
    <source>
        <dbReference type="Pfam" id="PF24517"/>
    </source>
</evidence>
<dbReference type="Proteomes" id="UP000242474">
    <property type="component" value="Unassembled WGS sequence"/>
</dbReference>
<evidence type="ECO:0000313" key="6">
    <source>
        <dbReference type="EMBL" id="PIA14578.1"/>
    </source>
</evidence>
<keyword evidence="3 4" id="KW-0732">Signal</keyword>
<accession>A0A2G5B6E6</accession>
<comment type="subcellular location">
    <subcellularLocation>
        <location evidence="1">Secreted</location>
    </subcellularLocation>
</comment>